<evidence type="ECO:0000256" key="1">
    <source>
        <dbReference type="ARBA" id="ARBA00011245"/>
    </source>
</evidence>
<proteinExistence type="inferred from homology"/>
<accession>A0ABY7FHN3</accession>
<evidence type="ECO:0000259" key="7">
    <source>
        <dbReference type="PROSITE" id="PS01033"/>
    </source>
</evidence>
<dbReference type="PANTHER" id="PTHR46783">
    <property type="entry name" value="CYTOGLOBIN"/>
    <property type="match status" value="1"/>
</dbReference>
<evidence type="ECO:0000313" key="9">
    <source>
        <dbReference type="Proteomes" id="UP001164746"/>
    </source>
</evidence>
<dbReference type="PANTHER" id="PTHR46783:SF1">
    <property type="entry name" value="CYTOGLOBIN-1-RELATED"/>
    <property type="match status" value="1"/>
</dbReference>
<evidence type="ECO:0000256" key="6">
    <source>
        <dbReference type="RuleBase" id="RU000356"/>
    </source>
</evidence>
<keyword evidence="9" id="KW-1185">Reference proteome</keyword>
<sequence>MGCTLATPPPGLVDSRELAQILSPEDIKVVQETWLYLQDDMSRMGLEIFKRFFAQNGDLKRLFYKKLHCSGVTLENVAHIPFDERKLMSHGLVVMEALGAAVECLHDSDQLSLLLIGVGERHVLYGVQREMIPRLWPAIVSVIEEYLGEHFSSKAGRSWER</sequence>
<dbReference type="CDD" id="cd01040">
    <property type="entry name" value="Mb-like"/>
    <property type="match status" value="1"/>
</dbReference>
<feature type="non-terminal residue" evidence="8">
    <location>
        <position position="161"/>
    </location>
</feature>
<name>A0ABY7FHN3_MYAAR</name>
<evidence type="ECO:0000256" key="3">
    <source>
        <dbReference type="ARBA" id="ARBA00022617"/>
    </source>
</evidence>
<dbReference type="InterPro" id="IPR000971">
    <property type="entry name" value="Globin"/>
</dbReference>
<evidence type="ECO:0000256" key="2">
    <source>
        <dbReference type="ARBA" id="ARBA00022448"/>
    </source>
</evidence>
<dbReference type="InterPro" id="IPR009050">
    <property type="entry name" value="Globin-like_sf"/>
</dbReference>
<dbReference type="EMBL" id="CP111022">
    <property type="protein sequence ID" value="WAR20547.1"/>
    <property type="molecule type" value="Genomic_DNA"/>
</dbReference>
<keyword evidence="2 6" id="KW-0813">Transport</keyword>
<keyword evidence="6" id="KW-0561">Oxygen transport</keyword>
<protein>
    <submittedName>
        <fullName evidence="8">CYGB-like protein</fullName>
    </submittedName>
</protein>
<dbReference type="Pfam" id="PF00042">
    <property type="entry name" value="Globin"/>
    <property type="match status" value="1"/>
</dbReference>
<feature type="domain" description="Globin" evidence="7">
    <location>
        <begin position="21"/>
        <end position="161"/>
    </location>
</feature>
<keyword evidence="3 6" id="KW-0349">Heme</keyword>
<evidence type="ECO:0000256" key="4">
    <source>
        <dbReference type="ARBA" id="ARBA00022723"/>
    </source>
</evidence>
<comment type="subunit">
    <text evidence="1">Monomer.</text>
</comment>
<organism evidence="8 9">
    <name type="scientific">Mya arenaria</name>
    <name type="common">Soft-shell clam</name>
    <dbReference type="NCBI Taxonomy" id="6604"/>
    <lineage>
        <taxon>Eukaryota</taxon>
        <taxon>Metazoa</taxon>
        <taxon>Spiralia</taxon>
        <taxon>Lophotrochozoa</taxon>
        <taxon>Mollusca</taxon>
        <taxon>Bivalvia</taxon>
        <taxon>Autobranchia</taxon>
        <taxon>Heteroconchia</taxon>
        <taxon>Euheterodonta</taxon>
        <taxon>Imparidentia</taxon>
        <taxon>Neoheterodontei</taxon>
        <taxon>Myida</taxon>
        <taxon>Myoidea</taxon>
        <taxon>Myidae</taxon>
        <taxon>Mya</taxon>
    </lineage>
</organism>
<dbReference type="InterPro" id="IPR012292">
    <property type="entry name" value="Globin/Proto"/>
</dbReference>
<keyword evidence="5" id="KW-0408">Iron</keyword>
<evidence type="ECO:0000313" key="8">
    <source>
        <dbReference type="EMBL" id="WAR20547.1"/>
    </source>
</evidence>
<evidence type="ECO:0000256" key="5">
    <source>
        <dbReference type="ARBA" id="ARBA00023004"/>
    </source>
</evidence>
<dbReference type="InterPro" id="IPR044399">
    <property type="entry name" value="Mb-like_M"/>
</dbReference>
<gene>
    <name evidence="8" type="ORF">MAR_002385</name>
</gene>
<dbReference type="PROSITE" id="PS01033">
    <property type="entry name" value="GLOBIN"/>
    <property type="match status" value="1"/>
</dbReference>
<keyword evidence="4" id="KW-0479">Metal-binding</keyword>
<dbReference type="SUPFAM" id="SSF46458">
    <property type="entry name" value="Globin-like"/>
    <property type="match status" value="1"/>
</dbReference>
<dbReference type="Gene3D" id="1.10.490.10">
    <property type="entry name" value="Globins"/>
    <property type="match status" value="1"/>
</dbReference>
<dbReference type="InterPro" id="IPR013314">
    <property type="entry name" value="Globin_lamprey/hagfish"/>
</dbReference>
<dbReference type="Proteomes" id="UP001164746">
    <property type="component" value="Chromosome 11"/>
</dbReference>
<reference evidence="8" key="1">
    <citation type="submission" date="2022-11" db="EMBL/GenBank/DDBJ databases">
        <title>Centuries of genome instability and evolution in soft-shell clam transmissible cancer (bioRxiv).</title>
        <authorList>
            <person name="Hart S.F.M."/>
            <person name="Yonemitsu M.A."/>
            <person name="Giersch R.M."/>
            <person name="Beal B.F."/>
            <person name="Arriagada G."/>
            <person name="Davis B.W."/>
            <person name="Ostrander E.A."/>
            <person name="Goff S.P."/>
            <person name="Metzger M.J."/>
        </authorList>
    </citation>
    <scope>NUCLEOTIDE SEQUENCE</scope>
    <source>
        <strain evidence="8">MELC-2E11</strain>
        <tissue evidence="8">Siphon/mantle</tissue>
    </source>
</reference>
<comment type="similarity">
    <text evidence="6">Belongs to the globin family.</text>
</comment>